<dbReference type="GO" id="GO:0051726">
    <property type="term" value="P:regulation of cell cycle"/>
    <property type="evidence" value="ECO:0007669"/>
    <property type="project" value="TreeGrafter"/>
</dbReference>
<dbReference type="Gene3D" id="3.30.160.360">
    <property type="match status" value="1"/>
</dbReference>
<evidence type="ECO:0000313" key="4">
    <source>
        <dbReference type="EMBL" id="CAG9859090.1"/>
    </source>
</evidence>
<proteinExistence type="predicted"/>
<protein>
    <recommendedName>
        <fullName evidence="6">Transforming growth factor beta regulator 1</fullName>
    </recommendedName>
</protein>
<dbReference type="InterPro" id="IPR003889">
    <property type="entry name" value="FYrich_C"/>
</dbReference>
<dbReference type="SMART" id="SM00541">
    <property type="entry name" value="FYRN"/>
    <property type="match status" value="1"/>
</dbReference>
<feature type="region of interest" description="Disordered" evidence="3">
    <location>
        <begin position="89"/>
        <end position="138"/>
    </location>
</feature>
<evidence type="ECO:0008006" key="6">
    <source>
        <dbReference type="Google" id="ProtNLM"/>
    </source>
</evidence>
<dbReference type="OrthoDB" id="285793at2759"/>
<evidence type="ECO:0000313" key="5">
    <source>
        <dbReference type="Proteomes" id="UP001153712"/>
    </source>
</evidence>
<feature type="compositionally biased region" description="Basic residues" evidence="3">
    <location>
        <begin position="108"/>
        <end position="132"/>
    </location>
</feature>
<dbReference type="Proteomes" id="UP001153712">
    <property type="component" value="Chromosome 2"/>
</dbReference>
<comment type="subcellular location">
    <subcellularLocation>
        <location evidence="1">Nucleus</location>
    </subcellularLocation>
</comment>
<dbReference type="PANTHER" id="PTHR22715:SF0">
    <property type="entry name" value="TRANSFORMING GROWTH FACTOR BETA REGULATOR 1"/>
    <property type="match status" value="1"/>
</dbReference>
<dbReference type="PANTHER" id="PTHR22715">
    <property type="entry name" value="TRANSFORMING GROWTH FACTOR BETA REGULATED GENE 1"/>
    <property type="match status" value="1"/>
</dbReference>
<evidence type="ECO:0000256" key="3">
    <source>
        <dbReference type="SAM" id="MobiDB-lite"/>
    </source>
</evidence>
<evidence type="ECO:0000256" key="2">
    <source>
        <dbReference type="ARBA" id="ARBA00023242"/>
    </source>
</evidence>
<dbReference type="GO" id="GO:0005634">
    <property type="term" value="C:nucleus"/>
    <property type="evidence" value="ECO:0007669"/>
    <property type="project" value="UniProtKB-SubCell"/>
</dbReference>
<keyword evidence="2" id="KW-0539">Nucleus</keyword>
<dbReference type="AlphaFoldDB" id="A0A9N9XRE7"/>
<dbReference type="Pfam" id="PF05965">
    <property type="entry name" value="FYRC"/>
    <property type="match status" value="1"/>
</dbReference>
<accession>A0A9N9XRE7</accession>
<gene>
    <name evidence="4" type="ORF">PHYEVI_LOCUS5466</name>
</gene>
<dbReference type="Pfam" id="PF05964">
    <property type="entry name" value="FYRN"/>
    <property type="match status" value="1"/>
</dbReference>
<dbReference type="PROSITE" id="PS51542">
    <property type="entry name" value="FYRN"/>
    <property type="match status" value="1"/>
</dbReference>
<dbReference type="InterPro" id="IPR040092">
    <property type="entry name" value="TBRG1"/>
</dbReference>
<dbReference type="InterPro" id="IPR003888">
    <property type="entry name" value="FYrich_N"/>
</dbReference>
<feature type="compositionally biased region" description="Polar residues" evidence="3">
    <location>
        <begin position="93"/>
        <end position="103"/>
    </location>
</feature>
<reference evidence="4" key="1">
    <citation type="submission" date="2022-01" db="EMBL/GenBank/DDBJ databases">
        <authorList>
            <person name="King R."/>
        </authorList>
    </citation>
    <scope>NUCLEOTIDE SEQUENCE</scope>
</reference>
<name>A0A9N9XRE7_PHYSR</name>
<organism evidence="4 5">
    <name type="scientific">Phyllotreta striolata</name>
    <name type="common">Striped flea beetle</name>
    <name type="synonym">Crioceris striolata</name>
    <dbReference type="NCBI Taxonomy" id="444603"/>
    <lineage>
        <taxon>Eukaryota</taxon>
        <taxon>Metazoa</taxon>
        <taxon>Ecdysozoa</taxon>
        <taxon>Arthropoda</taxon>
        <taxon>Hexapoda</taxon>
        <taxon>Insecta</taxon>
        <taxon>Pterygota</taxon>
        <taxon>Neoptera</taxon>
        <taxon>Endopterygota</taxon>
        <taxon>Coleoptera</taxon>
        <taxon>Polyphaga</taxon>
        <taxon>Cucujiformia</taxon>
        <taxon>Chrysomeloidea</taxon>
        <taxon>Chrysomelidae</taxon>
        <taxon>Galerucinae</taxon>
        <taxon>Alticini</taxon>
        <taxon>Phyllotreta</taxon>
    </lineage>
</organism>
<keyword evidence="5" id="KW-1185">Reference proteome</keyword>
<dbReference type="EMBL" id="OU900095">
    <property type="protein sequence ID" value="CAG9859090.1"/>
    <property type="molecule type" value="Genomic_DNA"/>
</dbReference>
<dbReference type="PROSITE" id="PS51543">
    <property type="entry name" value="FYRC"/>
    <property type="match status" value="1"/>
</dbReference>
<evidence type="ECO:0000256" key="1">
    <source>
        <dbReference type="ARBA" id="ARBA00004123"/>
    </source>
</evidence>
<sequence>MNYDYNNSNFRRKNFTQRGKFDKSPGKYKQKVMLLKQMIREYVHENAALIDELEEVQINTIIRKEERKFLLRKLCEYEPQVALEVQNAAKESFPQSNSVSGTPTDPKKPRRKGHTEKRPSSRKSSSKSRKKIVQPIPVDHNGKPVFPIELGRLTVHSLGEVVHNKPDFHTEFSIYPAGYVSTRVYGSLQDPTQKCIYTCKISNANDMPRFEIASDDWNPPITGDTPDVCHSLLLQRINDSLSLNVVSTRPRGHDFFGLTHPTVQHLIQNSNGARRCSNYKWIKFEVSREASRNSQAYADDNDAGLSYEYLQRSINYCKYKMAPDVLQRPEDFVDSKDNLVLF</sequence>